<evidence type="ECO:0000313" key="2">
    <source>
        <dbReference type="EMBL" id="MBD6620473.1"/>
    </source>
</evidence>
<comment type="caution">
    <text evidence="2">The sequence shown here is derived from an EMBL/GenBank/DDBJ whole genome shotgun (WGS) entry which is preliminary data.</text>
</comment>
<dbReference type="PROSITE" id="PS51257">
    <property type="entry name" value="PROKAR_LIPOPROTEIN"/>
    <property type="match status" value="1"/>
</dbReference>
<organism evidence="2 3">
    <name type="scientific">Komarekiella delphini-convector SJRDD-AB1</name>
    <dbReference type="NCBI Taxonomy" id="2593771"/>
    <lineage>
        <taxon>Bacteria</taxon>
        <taxon>Bacillati</taxon>
        <taxon>Cyanobacteriota</taxon>
        <taxon>Cyanophyceae</taxon>
        <taxon>Nostocales</taxon>
        <taxon>Nostocaceae</taxon>
        <taxon>Komarekiella</taxon>
        <taxon>Komarekiella delphini-convector</taxon>
    </lineage>
</organism>
<protein>
    <submittedName>
        <fullName evidence="2">Uncharacterized protein</fullName>
    </submittedName>
</protein>
<feature type="signal peptide" evidence="1">
    <location>
        <begin position="1"/>
        <end position="22"/>
    </location>
</feature>
<proteinExistence type="predicted"/>
<dbReference type="AlphaFoldDB" id="A0AA40T4E7"/>
<name>A0AA40T4E7_9NOST</name>
<gene>
    <name evidence="2" type="ORF">FNW02_33010</name>
</gene>
<evidence type="ECO:0000256" key="1">
    <source>
        <dbReference type="SAM" id="SignalP"/>
    </source>
</evidence>
<evidence type="ECO:0000313" key="3">
    <source>
        <dbReference type="Proteomes" id="UP001165986"/>
    </source>
</evidence>
<reference evidence="2" key="1">
    <citation type="submission" date="2019-07" db="EMBL/GenBank/DDBJ databases">
        <title>Toxilogical consequences of a new and cryptic species of cyanobacteria (Komarekiella delphini-convector) recovered from the epidermis of a bottlenose dolphin and 1500 ft. in the air.</title>
        <authorList>
            <person name="Brown A.O."/>
            <person name="Dvorak P."/>
            <person name="Villanueva C.D."/>
            <person name="Foss A.J."/>
            <person name="Garvey A.D."/>
            <person name="Gibson Q.A."/>
            <person name="Johansen J.R."/>
            <person name="Casamatta D.A."/>
        </authorList>
    </citation>
    <scope>NUCLEOTIDE SEQUENCE</scope>
    <source>
        <strain evidence="2">SJRDD-AB1</strain>
    </source>
</reference>
<dbReference type="Proteomes" id="UP001165986">
    <property type="component" value="Unassembled WGS sequence"/>
</dbReference>
<keyword evidence="3" id="KW-1185">Reference proteome</keyword>
<keyword evidence="1" id="KW-0732">Signal</keyword>
<dbReference type="EMBL" id="VJXY01000067">
    <property type="protein sequence ID" value="MBD6620473.1"/>
    <property type="molecule type" value="Genomic_DNA"/>
</dbReference>
<sequence>MSKIQSTVTVLAFSFVVTSCQAKTVDAQTNTLMKKVVEIVKNTPPLHKVSWKVCGVEKILSMNRSLKNQCLEESQVVWGPATQHQIVRTREFTTGIDVHIFAKSRGCLIMGNPTTEDYYLMKTYRVGPANQEATLPKPTANVKIEQLSTKEKTDTIYKFVSAGSEPFLLGIRSQYDCQSKPNWDRN</sequence>
<accession>A0AA40T4E7</accession>
<feature type="chain" id="PRO_5041220967" evidence="1">
    <location>
        <begin position="23"/>
        <end position="186"/>
    </location>
</feature>